<sequence length="267" mass="30762">MIWILELLFVLGIIKVTLKRRTRNNPCFLSKDEIKAAEEAKERTQRLLSDALKKKESLLVEDPKVFEDLTLKTPFPFITTDLVNELIRELEKVTFERNKDPEEDIAVIAYVYPRSEDRTIYLCARFFKMDPKSKSQEAAIIHEVSHFLGYGHTVQENSYRVKMSPQSMLCPQTAYSVASALTSDMDHRGPFTDGSYSCCGETSRDTVCEKSWVCYYLRDRDGFHETRLCQKSATFENERSVSLNPSEDLMRGSAGRDYNTQALEEGY</sequence>
<accession>A0ABN9L7B1</accession>
<name>A0ABN9L7B1_9NEOB</name>
<proteinExistence type="predicted"/>
<dbReference type="SUPFAM" id="SSF55486">
    <property type="entry name" value="Metalloproteases ('zincins'), catalytic domain"/>
    <property type="match status" value="1"/>
</dbReference>
<dbReference type="InterPro" id="IPR029463">
    <property type="entry name" value="Lys_MEP"/>
</dbReference>
<dbReference type="Pfam" id="PF14521">
    <property type="entry name" value="Aspzincin_M35"/>
    <property type="match status" value="1"/>
</dbReference>
<dbReference type="Gene3D" id="3.40.390.10">
    <property type="entry name" value="Collagenase (Catalytic Domain)"/>
    <property type="match status" value="1"/>
</dbReference>
<dbReference type="Proteomes" id="UP001176940">
    <property type="component" value="Unassembled WGS sequence"/>
</dbReference>
<keyword evidence="1" id="KW-0732">Signal</keyword>
<evidence type="ECO:0000313" key="3">
    <source>
        <dbReference type="EMBL" id="CAJ0935008.1"/>
    </source>
</evidence>
<dbReference type="InterPro" id="IPR024079">
    <property type="entry name" value="MetalloPept_cat_dom_sf"/>
</dbReference>
<keyword evidence="4" id="KW-1185">Reference proteome</keyword>
<gene>
    <name evidence="3" type="ORF">RIMI_LOCUS6213352</name>
</gene>
<evidence type="ECO:0000313" key="4">
    <source>
        <dbReference type="Proteomes" id="UP001176940"/>
    </source>
</evidence>
<feature type="chain" id="PRO_5045550354" description="Lysine-specific metallo-endopeptidase domain-containing protein" evidence="1">
    <location>
        <begin position="20"/>
        <end position="267"/>
    </location>
</feature>
<dbReference type="EMBL" id="CAUEEQ010011103">
    <property type="protein sequence ID" value="CAJ0935008.1"/>
    <property type="molecule type" value="Genomic_DNA"/>
</dbReference>
<organism evidence="3 4">
    <name type="scientific">Ranitomeya imitator</name>
    <name type="common">mimic poison frog</name>
    <dbReference type="NCBI Taxonomy" id="111125"/>
    <lineage>
        <taxon>Eukaryota</taxon>
        <taxon>Metazoa</taxon>
        <taxon>Chordata</taxon>
        <taxon>Craniata</taxon>
        <taxon>Vertebrata</taxon>
        <taxon>Euteleostomi</taxon>
        <taxon>Amphibia</taxon>
        <taxon>Batrachia</taxon>
        <taxon>Anura</taxon>
        <taxon>Neobatrachia</taxon>
        <taxon>Hyloidea</taxon>
        <taxon>Dendrobatidae</taxon>
        <taxon>Dendrobatinae</taxon>
        <taxon>Ranitomeya</taxon>
    </lineage>
</organism>
<reference evidence="3" key="1">
    <citation type="submission" date="2023-07" db="EMBL/GenBank/DDBJ databases">
        <authorList>
            <person name="Stuckert A."/>
        </authorList>
    </citation>
    <scope>NUCLEOTIDE SEQUENCE</scope>
</reference>
<evidence type="ECO:0000259" key="2">
    <source>
        <dbReference type="Pfam" id="PF14521"/>
    </source>
</evidence>
<feature type="domain" description="Lysine-specific metallo-endopeptidase" evidence="2">
    <location>
        <begin position="92"/>
        <end position="153"/>
    </location>
</feature>
<feature type="signal peptide" evidence="1">
    <location>
        <begin position="1"/>
        <end position="19"/>
    </location>
</feature>
<protein>
    <recommendedName>
        <fullName evidence="2">Lysine-specific metallo-endopeptidase domain-containing protein</fullName>
    </recommendedName>
</protein>
<evidence type="ECO:0000256" key="1">
    <source>
        <dbReference type="SAM" id="SignalP"/>
    </source>
</evidence>
<comment type="caution">
    <text evidence="3">The sequence shown here is derived from an EMBL/GenBank/DDBJ whole genome shotgun (WGS) entry which is preliminary data.</text>
</comment>